<accession>A0A0D2XA04</accession>
<dbReference type="Proteomes" id="UP000002489">
    <property type="component" value="Unassembled WGS sequence"/>
</dbReference>
<evidence type="ECO:0000313" key="1">
    <source>
        <dbReference type="EnsemblFungi" id="FOXG_00719P0"/>
    </source>
</evidence>
<name>A0A0D2XA04_FUSOF</name>
<organism evidence="1 2">
    <name type="scientific">Fusarium oxysporum (strain Fo5176)</name>
    <name type="common">Fusarium vascular wilt</name>
    <dbReference type="NCBI Taxonomy" id="660025"/>
    <lineage>
        <taxon>Eukaryota</taxon>
        <taxon>Fungi</taxon>
        <taxon>Dikarya</taxon>
        <taxon>Ascomycota</taxon>
        <taxon>Pezizomycotina</taxon>
        <taxon>Sordariomycetes</taxon>
        <taxon>Hypocreomycetidae</taxon>
        <taxon>Hypocreales</taxon>
        <taxon>Nectriaceae</taxon>
        <taxon>Fusarium</taxon>
        <taxon>Fusarium oxysporum species complex</taxon>
    </lineage>
</organism>
<dbReference type="AlphaFoldDB" id="A0A0D2XA04"/>
<evidence type="ECO:0000313" key="2">
    <source>
        <dbReference type="Proteomes" id="UP000002489"/>
    </source>
</evidence>
<reference evidence="2" key="1">
    <citation type="journal article" date="2012" name="Mol. Plant Microbe Interact.">
        <title>A highly conserved effector in Fusarium oxysporum is required for full virulence on Arabidopsis.</title>
        <authorList>
            <person name="Thatcher L.F."/>
            <person name="Gardiner D.M."/>
            <person name="Kazan K."/>
            <person name="Manners J."/>
        </authorList>
    </citation>
    <scope>NUCLEOTIDE SEQUENCE [LARGE SCALE GENOMIC DNA]</scope>
    <source>
        <strain evidence="2">Fo5176</strain>
    </source>
</reference>
<dbReference type="VEuPathDB" id="FungiDB:FOXG_00719"/>
<proteinExistence type="predicted"/>
<sequence length="106" mass="11497">MKHHNEPDFTRLTIGGAPGCTIHGMGFGAWWVDALQLVCSAQDLGPGVTTYFHTCVPENTGQRNIPSSLTPQYGSRVREKLCLIALPSLLNTSKKHPEITAPTTPL</sequence>
<reference evidence="1" key="2">
    <citation type="submission" date="2025-08" db="UniProtKB">
        <authorList>
            <consortium name="EnsemblFungi"/>
        </authorList>
    </citation>
    <scope>IDENTIFICATION</scope>
    <source>
        <strain evidence="1">4287 / CBS 123668 / FGSC 9935 / NRRL 34936</strain>
    </source>
</reference>
<protein>
    <submittedName>
        <fullName evidence="1">Uncharacterized protein</fullName>
    </submittedName>
</protein>
<dbReference type="EnsemblFungi" id="FOXG_00719T0">
    <property type="protein sequence ID" value="FOXG_00719P0"/>
    <property type="gene ID" value="FOXG_00719"/>
</dbReference>
<gene>
    <name evidence="1" type="primary">28943019</name>
</gene>